<accession>A0A0P1BBI8</accession>
<dbReference type="PANTHER" id="PTHR11937">
    <property type="entry name" value="ACTIN"/>
    <property type="match status" value="1"/>
</dbReference>
<dbReference type="InterPro" id="IPR004000">
    <property type="entry name" value="Actin"/>
</dbReference>
<proteinExistence type="inferred from homology"/>
<sequence>MSRESKAVLIVHGSHTIRAGYGIHSDLLRRPAYELSSRVGLPLDWRALRSQRLVSQGQAREQEQPSPAALETEVPLEDDYVVGEELDGRLGNGEEMRVIWPMKQGVIYDFQACIALWRHLLFRMMPLRPSLNDSPILLALPAPISRSTYSNITRIFFELFNAPSLAILEQPLLSAYAVGSLGGLVVDVGWESINVAPVIDCMVLPGNIQTCRIGMKHLTLYLAHLLRRDSSLTDALIQLDAKSAAAASKDTQQAAASASSSKDSSLAEEALQRSFVALAQQLIEEGKAKLEEGDNGAAGKKGATAAAAAGEGEEEEEFDIAAALIAGREKAAMEEQEKRNKAALVEQGQTGQASKEKDARSVEAEEEDAGQAGATEDPEAVTIKFRGKTLKIAPQPLRNFIQALYEPSLLANVRGIKSGTFQASGDRPFGVGGLAEERINVDALDATLGLDQEYMLGLRGLTEVIHSVINSIPEDERRSTLWESLVITGAPVQGLRKLSLSVIQASSKYVASAAALAAASAAGGPNGGPSASFMLGGAVGGDGGTPGLAPSAMGLSDSRMTGQPTNIRALQVPDYFAEFKGRTDLAPFLGATIYGKLVFSDPHGKSYVTKQQYNEKGPSVHFAVIAAS</sequence>
<dbReference type="Proteomes" id="UP000054845">
    <property type="component" value="Unassembled WGS sequence"/>
</dbReference>
<evidence type="ECO:0000313" key="4">
    <source>
        <dbReference type="Proteomes" id="UP000054845"/>
    </source>
</evidence>
<dbReference type="STRING" id="401625.A0A0P1BBI8"/>
<dbReference type="Pfam" id="PF00022">
    <property type="entry name" value="Actin"/>
    <property type="match status" value="1"/>
</dbReference>
<reference evidence="3 4" key="1">
    <citation type="submission" date="2014-09" db="EMBL/GenBank/DDBJ databases">
        <authorList>
            <person name="Magalhaes I.L.F."/>
            <person name="Oliveira U."/>
            <person name="Santos F.R."/>
            <person name="Vidigal T.H.D.A."/>
            <person name="Brescovit A.D."/>
            <person name="Santos A.J."/>
        </authorList>
    </citation>
    <scope>NUCLEOTIDE SEQUENCE [LARGE SCALE GENOMIC DNA]</scope>
</reference>
<feature type="region of interest" description="Disordered" evidence="2">
    <location>
        <begin position="332"/>
        <end position="376"/>
    </location>
</feature>
<evidence type="ECO:0000313" key="3">
    <source>
        <dbReference type="EMBL" id="CEH13081.1"/>
    </source>
</evidence>
<feature type="compositionally biased region" description="Low complexity" evidence="2">
    <location>
        <begin position="295"/>
        <end position="310"/>
    </location>
</feature>
<dbReference type="EMBL" id="CCYA01000199">
    <property type="protein sequence ID" value="CEH13081.1"/>
    <property type="molecule type" value="Genomic_DNA"/>
</dbReference>
<dbReference type="Gene3D" id="3.30.420.40">
    <property type="match status" value="2"/>
</dbReference>
<feature type="region of interest" description="Disordered" evidence="2">
    <location>
        <begin position="290"/>
        <end position="314"/>
    </location>
</feature>
<dbReference type="SMART" id="SM00268">
    <property type="entry name" value="ACTIN"/>
    <property type="match status" value="1"/>
</dbReference>
<evidence type="ECO:0000256" key="1">
    <source>
        <dbReference type="RuleBase" id="RU000487"/>
    </source>
</evidence>
<keyword evidence="4" id="KW-1185">Reference proteome</keyword>
<evidence type="ECO:0000256" key="2">
    <source>
        <dbReference type="SAM" id="MobiDB-lite"/>
    </source>
</evidence>
<dbReference type="SUPFAM" id="SSF53067">
    <property type="entry name" value="Actin-like ATPase domain"/>
    <property type="match status" value="2"/>
</dbReference>
<dbReference type="InterPro" id="IPR043129">
    <property type="entry name" value="ATPase_NBD"/>
</dbReference>
<dbReference type="AlphaFoldDB" id="A0A0P1BBI8"/>
<comment type="similarity">
    <text evidence="1">Belongs to the actin family.</text>
</comment>
<organism evidence="3 4">
    <name type="scientific">Ceraceosorus bombacis</name>
    <dbReference type="NCBI Taxonomy" id="401625"/>
    <lineage>
        <taxon>Eukaryota</taxon>
        <taxon>Fungi</taxon>
        <taxon>Dikarya</taxon>
        <taxon>Basidiomycota</taxon>
        <taxon>Ustilaginomycotina</taxon>
        <taxon>Exobasidiomycetes</taxon>
        <taxon>Ceraceosorales</taxon>
        <taxon>Ceraceosoraceae</taxon>
        <taxon>Ceraceosorus</taxon>
    </lineage>
</organism>
<name>A0A0P1BBI8_9BASI</name>
<dbReference type="OrthoDB" id="74201at2759"/>
<protein>
    <submittedName>
        <fullName evidence="3">Actin and related proteins</fullName>
    </submittedName>
</protein>
<feature type="compositionally biased region" description="Basic and acidic residues" evidence="2">
    <location>
        <begin position="354"/>
        <end position="363"/>
    </location>
</feature>